<evidence type="ECO:0000256" key="5">
    <source>
        <dbReference type="ARBA" id="ARBA00022702"/>
    </source>
</evidence>
<dbReference type="InterPro" id="IPR033250">
    <property type="entry name" value="CEP"/>
</dbReference>
<dbReference type="EMBL" id="OX451739">
    <property type="protein sequence ID" value="CAI8609252.1"/>
    <property type="molecule type" value="Genomic_DNA"/>
</dbReference>
<proteinExistence type="inferred from homology"/>
<dbReference type="PANTHER" id="PTHR33348">
    <property type="entry name" value="PRECURSOR OF CEP5"/>
    <property type="match status" value="1"/>
</dbReference>
<sequence>MAKFQSMLQHFALFLALIVFNYSLQSHARLLKPLDQHNVPISTSEKKIVSSMKSHKEVASSFGDSSENHTYAFQPTTPGNSPGVGHRYFTEENIDMKSKKTLVQSPDHNIYVTEDTKNEFKKTDPGHSPGVGHAYQNKIGN</sequence>
<dbReference type="GO" id="GO:0048364">
    <property type="term" value="P:root development"/>
    <property type="evidence" value="ECO:0007669"/>
    <property type="project" value="InterPro"/>
</dbReference>
<dbReference type="GO" id="GO:1901371">
    <property type="term" value="P:regulation of leaf morphogenesis"/>
    <property type="evidence" value="ECO:0007669"/>
    <property type="project" value="TreeGrafter"/>
</dbReference>
<evidence type="ECO:0000313" key="11">
    <source>
        <dbReference type="Proteomes" id="UP001157006"/>
    </source>
</evidence>
<dbReference type="GO" id="GO:0005179">
    <property type="term" value="F:hormone activity"/>
    <property type="evidence" value="ECO:0007669"/>
    <property type="project" value="UniProtKB-KW"/>
</dbReference>
<feature type="chain" id="PRO_5043639839" evidence="9">
    <location>
        <begin position="29"/>
        <end position="141"/>
    </location>
</feature>
<feature type="region of interest" description="Disordered" evidence="8">
    <location>
        <begin position="59"/>
        <end position="85"/>
    </location>
</feature>
<dbReference type="GO" id="GO:0006995">
    <property type="term" value="P:cellular response to nitrogen starvation"/>
    <property type="evidence" value="ECO:0007669"/>
    <property type="project" value="UniProtKB-ARBA"/>
</dbReference>
<evidence type="ECO:0000256" key="1">
    <source>
        <dbReference type="ARBA" id="ARBA00004271"/>
    </source>
</evidence>
<evidence type="ECO:0000256" key="7">
    <source>
        <dbReference type="ARBA" id="ARBA00023278"/>
    </source>
</evidence>
<gene>
    <name evidence="10" type="ORF">VFH_IV124120</name>
</gene>
<feature type="compositionally biased region" description="Polar residues" evidence="8">
    <location>
        <begin position="62"/>
        <end position="80"/>
    </location>
</feature>
<organism evidence="10 11">
    <name type="scientific">Vicia faba</name>
    <name type="common">Broad bean</name>
    <name type="synonym">Faba vulgaris</name>
    <dbReference type="NCBI Taxonomy" id="3906"/>
    <lineage>
        <taxon>Eukaryota</taxon>
        <taxon>Viridiplantae</taxon>
        <taxon>Streptophyta</taxon>
        <taxon>Embryophyta</taxon>
        <taxon>Tracheophyta</taxon>
        <taxon>Spermatophyta</taxon>
        <taxon>Magnoliopsida</taxon>
        <taxon>eudicotyledons</taxon>
        <taxon>Gunneridae</taxon>
        <taxon>Pentapetalae</taxon>
        <taxon>rosids</taxon>
        <taxon>fabids</taxon>
        <taxon>Fabales</taxon>
        <taxon>Fabaceae</taxon>
        <taxon>Papilionoideae</taxon>
        <taxon>50 kb inversion clade</taxon>
        <taxon>NPAAA clade</taxon>
        <taxon>Hologalegina</taxon>
        <taxon>IRL clade</taxon>
        <taxon>Fabeae</taxon>
        <taxon>Vicia</taxon>
    </lineage>
</organism>
<comment type="subcellular location">
    <subcellularLocation>
        <location evidence="1">Secreted</location>
        <location evidence="1">Extracellular space</location>
        <location evidence="1">Apoplast</location>
    </subcellularLocation>
</comment>
<reference evidence="10 11" key="1">
    <citation type="submission" date="2023-01" db="EMBL/GenBank/DDBJ databases">
        <authorList>
            <person name="Kreplak J."/>
        </authorList>
    </citation>
    <scope>NUCLEOTIDE SEQUENCE [LARGE SCALE GENOMIC DNA]</scope>
</reference>
<evidence type="ECO:0000256" key="2">
    <source>
        <dbReference type="ARBA" id="ARBA00008963"/>
    </source>
</evidence>
<feature type="region of interest" description="Disordered" evidence="8">
    <location>
        <begin position="119"/>
        <end position="141"/>
    </location>
</feature>
<dbReference type="GO" id="GO:1902025">
    <property type="term" value="P:nitrate import"/>
    <property type="evidence" value="ECO:0007669"/>
    <property type="project" value="TreeGrafter"/>
</dbReference>
<evidence type="ECO:0000256" key="4">
    <source>
        <dbReference type="ARBA" id="ARBA00022525"/>
    </source>
</evidence>
<evidence type="ECO:0000256" key="6">
    <source>
        <dbReference type="ARBA" id="ARBA00022729"/>
    </source>
</evidence>
<name>A0AAV1AID1_VICFA</name>
<feature type="signal peptide" evidence="9">
    <location>
        <begin position="1"/>
        <end position="28"/>
    </location>
</feature>
<keyword evidence="7" id="KW-0379">Hydroxylation</keyword>
<keyword evidence="5" id="KW-0372">Hormone</keyword>
<dbReference type="PANTHER" id="PTHR33348:SF44">
    <property type="entry name" value="PRECURSOR OF CEP6"/>
    <property type="match status" value="1"/>
</dbReference>
<keyword evidence="11" id="KW-1185">Reference proteome</keyword>
<dbReference type="GO" id="GO:2000280">
    <property type="term" value="P:regulation of root development"/>
    <property type="evidence" value="ECO:0007669"/>
    <property type="project" value="TreeGrafter"/>
</dbReference>
<evidence type="ECO:0000256" key="8">
    <source>
        <dbReference type="SAM" id="MobiDB-lite"/>
    </source>
</evidence>
<comment type="similarity">
    <text evidence="2">Belongs to the C-terminally encoded plant signaling peptide (CEP) family.</text>
</comment>
<protein>
    <submittedName>
        <fullName evidence="10">Uncharacterized protein</fullName>
    </submittedName>
</protein>
<dbReference type="GO" id="GO:0048046">
    <property type="term" value="C:apoplast"/>
    <property type="evidence" value="ECO:0007669"/>
    <property type="project" value="UniProtKB-SubCell"/>
</dbReference>
<dbReference type="Proteomes" id="UP001157006">
    <property type="component" value="Chromosome 4"/>
</dbReference>
<evidence type="ECO:0000256" key="9">
    <source>
        <dbReference type="SAM" id="SignalP"/>
    </source>
</evidence>
<keyword evidence="4" id="KW-0964">Secreted</keyword>
<keyword evidence="3" id="KW-0052">Apoplast</keyword>
<accession>A0AAV1AID1</accession>
<evidence type="ECO:0000256" key="3">
    <source>
        <dbReference type="ARBA" id="ARBA00022523"/>
    </source>
</evidence>
<evidence type="ECO:0000313" key="10">
    <source>
        <dbReference type="EMBL" id="CAI8609252.1"/>
    </source>
</evidence>
<dbReference type="AlphaFoldDB" id="A0AAV1AID1"/>
<keyword evidence="6 9" id="KW-0732">Signal</keyword>